<dbReference type="AlphaFoldDB" id="A0A816QZ39"/>
<evidence type="ECO:0000313" key="6">
    <source>
        <dbReference type="EMBL" id="CAF5028234.1"/>
    </source>
</evidence>
<comment type="caution">
    <text evidence="2">The sequence shown here is derived from an EMBL/GenBank/DDBJ whole genome shotgun (WGS) entry which is preliminary data.</text>
</comment>
<protein>
    <submittedName>
        <fullName evidence="2">Uncharacterized protein</fullName>
    </submittedName>
</protein>
<evidence type="ECO:0000313" key="7">
    <source>
        <dbReference type="Proteomes" id="UP000663866"/>
    </source>
</evidence>
<keyword evidence="7" id="KW-1185">Reference proteome</keyword>
<sequence>MGRAYAEFWFETREHFSKMKIDDYILQQCLYYFKEQIDAGPVVGATCCAGCCASALAVPVLGPGALGACLPTCLATMGGFPPPCAFCAAIFLAPTP</sequence>
<dbReference type="EMBL" id="CAJNRG010004564">
    <property type="protein sequence ID" value="CAF2067007.1"/>
    <property type="molecule type" value="Genomic_DNA"/>
</dbReference>
<dbReference type="EMBL" id="CAJNRE010000109">
    <property type="protein sequence ID" value="CAF1919241.1"/>
    <property type="molecule type" value="Genomic_DNA"/>
</dbReference>
<name>A0A816QZ39_9BILA</name>
<evidence type="ECO:0000313" key="3">
    <source>
        <dbReference type="EMBL" id="CAF2073490.1"/>
    </source>
</evidence>
<evidence type="ECO:0000313" key="8">
    <source>
        <dbReference type="Proteomes" id="UP000663887"/>
    </source>
</evidence>
<proteinExistence type="predicted"/>
<dbReference type="Proteomes" id="UP000676336">
    <property type="component" value="Unassembled WGS sequence"/>
</dbReference>
<dbReference type="Proteomes" id="UP000663866">
    <property type="component" value="Unassembled WGS sequence"/>
</dbReference>
<evidence type="ECO:0000313" key="1">
    <source>
        <dbReference type="EMBL" id="CAF1919241.1"/>
    </source>
</evidence>
<evidence type="ECO:0000313" key="4">
    <source>
        <dbReference type="EMBL" id="CAF4079289.1"/>
    </source>
</evidence>
<dbReference type="Proteomes" id="UP000663824">
    <property type="component" value="Unassembled WGS sequence"/>
</dbReference>
<dbReference type="EMBL" id="CAJOBF010003200">
    <property type="protein sequence ID" value="CAF4079289.1"/>
    <property type="molecule type" value="Genomic_DNA"/>
</dbReference>
<dbReference type="EMBL" id="CAJOBI010215370">
    <property type="protein sequence ID" value="CAF5028234.1"/>
    <property type="molecule type" value="Genomic_DNA"/>
</dbReference>
<accession>A0A816QZ39</accession>
<dbReference type="Proteomes" id="UP000663842">
    <property type="component" value="Unassembled WGS sequence"/>
</dbReference>
<organism evidence="2 8">
    <name type="scientific">Rotaria magnacalcarata</name>
    <dbReference type="NCBI Taxonomy" id="392030"/>
    <lineage>
        <taxon>Eukaryota</taxon>
        <taxon>Metazoa</taxon>
        <taxon>Spiralia</taxon>
        <taxon>Gnathifera</taxon>
        <taxon>Rotifera</taxon>
        <taxon>Eurotatoria</taxon>
        <taxon>Bdelloidea</taxon>
        <taxon>Philodinida</taxon>
        <taxon>Philodinidae</taxon>
        <taxon>Rotaria</taxon>
    </lineage>
</organism>
<dbReference type="EMBL" id="CAJOBG010005530">
    <property type="protein sequence ID" value="CAF4156483.1"/>
    <property type="molecule type" value="Genomic_DNA"/>
</dbReference>
<evidence type="ECO:0000313" key="5">
    <source>
        <dbReference type="EMBL" id="CAF4156483.1"/>
    </source>
</evidence>
<evidence type="ECO:0000313" key="2">
    <source>
        <dbReference type="EMBL" id="CAF2067007.1"/>
    </source>
</evidence>
<reference evidence="2" key="1">
    <citation type="submission" date="2021-02" db="EMBL/GenBank/DDBJ databases">
        <authorList>
            <person name="Nowell W R."/>
        </authorList>
    </citation>
    <scope>NUCLEOTIDE SEQUENCE</scope>
</reference>
<dbReference type="Proteomes" id="UP000663887">
    <property type="component" value="Unassembled WGS sequence"/>
</dbReference>
<gene>
    <name evidence="1" type="ORF">MBJ925_LOCUS1662</name>
    <name evidence="5" type="ORF">OVN521_LOCUS23888</name>
    <name evidence="6" type="ORF">SMN809_LOCUS57978</name>
    <name evidence="4" type="ORF">UXM345_LOCUS20952</name>
    <name evidence="3" type="ORF">WKI299_LOCUS14625</name>
    <name evidence="2" type="ORF">XDN619_LOCUS11820</name>
</gene>
<dbReference type="Proteomes" id="UP000663856">
    <property type="component" value="Unassembled WGS sequence"/>
</dbReference>
<dbReference type="EMBL" id="CAJNRF010005722">
    <property type="protein sequence ID" value="CAF2073490.1"/>
    <property type="molecule type" value="Genomic_DNA"/>
</dbReference>